<comment type="caution">
    <text evidence="1">The sequence shown here is derived from an EMBL/GenBank/DDBJ whole genome shotgun (WGS) entry which is preliminary data.</text>
</comment>
<gene>
    <name evidence="1" type="ORF">CGLO_18043</name>
</gene>
<accession>T0JIS0</accession>
<sequence length="51" mass="5923">MSELKAIKERIFDDGLIKRILSDIGCWNIQNEQKGKLIVAGLPDGYNWRYL</sequence>
<organism evidence="1 2">
    <name type="scientific">Colletotrichum gloeosporioides (strain Cg-14)</name>
    <name type="common">Anthracnose fungus</name>
    <name type="synonym">Glomerella cingulata</name>
    <dbReference type="NCBI Taxonomy" id="1237896"/>
    <lineage>
        <taxon>Eukaryota</taxon>
        <taxon>Fungi</taxon>
        <taxon>Dikarya</taxon>
        <taxon>Ascomycota</taxon>
        <taxon>Pezizomycotina</taxon>
        <taxon>Sordariomycetes</taxon>
        <taxon>Hypocreomycetidae</taxon>
        <taxon>Glomerellales</taxon>
        <taxon>Glomerellaceae</taxon>
        <taxon>Colletotrichum</taxon>
        <taxon>Colletotrichum gloeosporioides species complex</taxon>
    </lineage>
</organism>
<evidence type="ECO:0000313" key="2">
    <source>
        <dbReference type="Proteomes" id="UP000015530"/>
    </source>
</evidence>
<dbReference type="Proteomes" id="UP000015530">
    <property type="component" value="Unassembled WGS sequence"/>
</dbReference>
<proteinExistence type="predicted"/>
<dbReference type="HOGENOM" id="CLU_3106227_0_0_1"/>
<evidence type="ECO:0000313" key="1">
    <source>
        <dbReference type="EMBL" id="EQB43312.1"/>
    </source>
</evidence>
<protein>
    <submittedName>
        <fullName evidence="1">Uncharacterized protein</fullName>
    </submittedName>
</protein>
<name>T0JIS0_COLGC</name>
<reference evidence="2" key="1">
    <citation type="journal article" date="2013" name="Mol. Plant Microbe Interact.">
        <title>Global aspects of pacC regulation of pathogenicity genes in Colletotrichum gloeosporioides as revealed by transcriptome analysis.</title>
        <authorList>
            <person name="Alkan N."/>
            <person name="Meng X."/>
            <person name="Friedlander G."/>
            <person name="Reuveni E."/>
            <person name="Sukno S."/>
            <person name="Sherman A."/>
            <person name="Thon M."/>
            <person name="Fluhr R."/>
            <person name="Prusky D."/>
        </authorList>
    </citation>
    <scope>NUCLEOTIDE SEQUENCE [LARGE SCALE GENOMIC DNA]</scope>
    <source>
        <strain evidence="2">Cg-14</strain>
    </source>
</reference>
<dbReference type="EMBL" id="AMYD01004345">
    <property type="protein sequence ID" value="EQB43312.1"/>
    <property type="molecule type" value="Genomic_DNA"/>
</dbReference>
<dbReference type="AlphaFoldDB" id="T0JIS0"/>